<feature type="domain" description="Transposase TnpC homeodomain" evidence="3">
    <location>
        <begin position="41"/>
        <end position="88"/>
    </location>
</feature>
<dbReference type="Pfam" id="PF13007">
    <property type="entry name" value="LZ_Tnp_IS66"/>
    <property type="match status" value="1"/>
</dbReference>
<evidence type="ECO:0000256" key="2">
    <source>
        <dbReference type="SAM" id="MobiDB-lite"/>
    </source>
</evidence>
<dbReference type="AlphaFoldDB" id="A0A375GJC6"/>
<evidence type="ECO:0000313" key="5">
    <source>
        <dbReference type="EMBL" id="SPC24441.1"/>
    </source>
</evidence>
<accession>A0A375GJC6</accession>
<evidence type="ECO:0000313" key="4">
    <source>
        <dbReference type="EMBL" id="SPC07727.1"/>
    </source>
</evidence>
<dbReference type="Proteomes" id="UP000256862">
    <property type="component" value="Plasmid CO2235_mp"/>
</dbReference>
<dbReference type="EMBL" id="OGUS01000143">
    <property type="protein sequence ID" value="SPC24441.1"/>
    <property type="molecule type" value="Genomic_DNA"/>
</dbReference>
<proteinExistence type="predicted"/>
<comment type="caution">
    <text evidence="5">The sequence shown here is derived from an EMBL/GenBank/DDBJ whole genome shotgun (WGS) entry which is preliminary data.</text>
</comment>
<feature type="region of interest" description="Disordered" evidence="2">
    <location>
        <begin position="69"/>
        <end position="90"/>
    </location>
</feature>
<evidence type="ECO:0000313" key="6">
    <source>
        <dbReference type="Proteomes" id="UP000256862"/>
    </source>
</evidence>
<gene>
    <name evidence="5" type="ORF">CO2235_MP80321</name>
    <name evidence="4" type="ORF">CO2235_U770169</name>
</gene>
<protein>
    <recommendedName>
        <fullName evidence="3">Transposase TnpC homeodomain domain-containing protein</fullName>
    </recommendedName>
</protein>
<organism evidence="5">
    <name type="scientific">Cupriavidus oxalaticus</name>
    <dbReference type="NCBI Taxonomy" id="96344"/>
    <lineage>
        <taxon>Bacteria</taxon>
        <taxon>Pseudomonadati</taxon>
        <taxon>Pseudomonadota</taxon>
        <taxon>Betaproteobacteria</taxon>
        <taxon>Burkholderiales</taxon>
        <taxon>Burkholderiaceae</taxon>
        <taxon>Cupriavidus</taxon>
    </lineage>
</organism>
<dbReference type="EMBL" id="OGUS01000084">
    <property type="protein sequence ID" value="SPC07727.1"/>
    <property type="molecule type" value="Genomic_DNA"/>
</dbReference>
<keyword evidence="1" id="KW-0175">Coiled coil</keyword>
<reference evidence="6" key="2">
    <citation type="submission" date="2018-01" db="EMBL/GenBank/DDBJ databases">
        <authorList>
            <person name="Gaut B.S."/>
            <person name="Morton B.R."/>
            <person name="Clegg M.T."/>
            <person name="Duvall M.R."/>
        </authorList>
    </citation>
    <scope>NUCLEOTIDE SEQUENCE [LARGE SCALE GENOMIC DNA]</scope>
</reference>
<evidence type="ECO:0000256" key="1">
    <source>
        <dbReference type="SAM" id="Coils"/>
    </source>
</evidence>
<feature type="coiled-coil region" evidence="1">
    <location>
        <begin position="17"/>
        <end position="51"/>
    </location>
</feature>
<sequence>MNEHDLSQLPPAAQAYIRELEARAAANAQHIAELNERIKLLEEQFRLAQSKRFAPSSEKLKDRVFDEAEQMATAEPADDDEMTRSRRRTRGCRSLTSLQAANVVASRCQRTCRASESSTT</sequence>
<dbReference type="InterPro" id="IPR024463">
    <property type="entry name" value="Transposase_TnpC_homeodom"/>
</dbReference>
<evidence type="ECO:0000259" key="3">
    <source>
        <dbReference type="Pfam" id="PF13007"/>
    </source>
</evidence>
<name>A0A375GJC6_9BURK</name>
<reference evidence="5" key="1">
    <citation type="submission" date="2018-01" db="EMBL/GenBank/DDBJ databases">
        <authorList>
            <person name="Clerissi C."/>
        </authorList>
    </citation>
    <scope>NUCLEOTIDE SEQUENCE</scope>
    <source>
        <strain evidence="5">Cupriavidus oxalaticus LMG 2235</strain>
    </source>
</reference>